<sequence length="818" mass="87174">MITMDGTSRGVSHTGRTARGEAGAALPEYVGVVAVMLLIVSVVVAAASPVGADVRSQLMCAVEGIGQEGVPENCADGTQAESGDTDPAGESCEESITVDSVHPGGGDLGTPIAQIGCDWYPIPPGCLQQEPDLAGLTLDAAGTGASPRVPGEGNEDIADCVTKGWPDPFEGDGPSANGSLNIKSVEAPGEGPGKQCDEEPADGKRVRTDPPETYIGCHWRPIPAKVCDEEWNAYKGAESDQDRAGAAGLLNDCVSEAYDDMEPDCTVAVTGHVENRAVSFLFFRTESSEAVLIERLGDDRIRVHILTGGALGAGFSLDVLGMAAFGVSAVIGGAKDTTYDFLNMEDAQAWIDWKAEEKNMKKPGDNSCIHYPQGNNTLQCPPTDGQIEKWEEHLENEPNHHLVQKADTHTKKVTFSGEIIGEYAAAGGVLGGSVGGEYEGEVEVEGRYEDNGIYEVSYTSNDVGGFLIGAALGGGRSFTSGQNQTAGAGSIKGGMSWKGTTKTTVQWNEDGELVAMWFTIDDEALQTLADAGIELEQELPFGFGLSGGVKNTTKEGSGSAKEFIVSFEAYPDLKEKFEPIIDELFPRGEDGKVRKGDVAIKPGVIGSAAEGLEEYGSVRDLKYDSEVTEKSVGGTVDFSGIDLFGAEWTSIDQSRDLTESEFTVVDVNGNRRGMSPSPKCAADPFEPEDENYYDNGKNKRDRPGGSRDNPKYTEGTYPGTDFDGEIPGEREERAKSLVAEYSKAFPDKNILIQHDDARLEFGPDVKGLEYLAKVDGFTVMALDSGRVENLGDGGWINWGFSGNRDRRGMTVQFKPKGE</sequence>
<keyword evidence="2" id="KW-0812">Transmembrane</keyword>
<gene>
    <name evidence="3" type="ORF">IHE71_24310</name>
</gene>
<keyword evidence="2" id="KW-0472">Membrane</keyword>
<evidence type="ECO:0000256" key="1">
    <source>
        <dbReference type="SAM" id="MobiDB-lite"/>
    </source>
</evidence>
<comment type="caution">
    <text evidence="3">The sequence shown here is derived from an EMBL/GenBank/DDBJ whole genome shotgun (WGS) entry which is preliminary data.</text>
</comment>
<evidence type="ECO:0000313" key="3">
    <source>
        <dbReference type="EMBL" id="MBE1878823.1"/>
    </source>
</evidence>
<proteinExistence type="predicted"/>
<feature type="compositionally biased region" description="Basic and acidic residues" evidence="1">
    <location>
        <begin position="696"/>
        <end position="711"/>
    </location>
</feature>
<name>A0ABR9N579_9MICO</name>
<protein>
    <submittedName>
        <fullName evidence="3">Uncharacterized protein</fullName>
    </submittedName>
</protein>
<feature type="region of interest" description="Disordered" evidence="1">
    <location>
        <begin position="185"/>
        <end position="209"/>
    </location>
</feature>
<dbReference type="Proteomes" id="UP000625527">
    <property type="component" value="Unassembled WGS sequence"/>
</dbReference>
<dbReference type="RefSeq" id="WP_192865383.1">
    <property type="nucleotide sequence ID" value="NZ_JADAQT010000111.1"/>
</dbReference>
<accession>A0ABR9N579</accession>
<feature type="compositionally biased region" description="Basic and acidic residues" evidence="1">
    <location>
        <begin position="195"/>
        <end position="209"/>
    </location>
</feature>
<evidence type="ECO:0000256" key="2">
    <source>
        <dbReference type="SAM" id="Phobius"/>
    </source>
</evidence>
<dbReference type="EMBL" id="JADAQT010000111">
    <property type="protein sequence ID" value="MBE1878823.1"/>
    <property type="molecule type" value="Genomic_DNA"/>
</dbReference>
<feature type="transmembrane region" description="Helical" evidence="2">
    <location>
        <begin position="29"/>
        <end position="50"/>
    </location>
</feature>
<keyword evidence="4" id="KW-1185">Reference proteome</keyword>
<organism evidence="3 4">
    <name type="scientific">Myceligenerans pegani</name>
    <dbReference type="NCBI Taxonomy" id="2776917"/>
    <lineage>
        <taxon>Bacteria</taxon>
        <taxon>Bacillati</taxon>
        <taxon>Actinomycetota</taxon>
        <taxon>Actinomycetes</taxon>
        <taxon>Micrococcales</taxon>
        <taxon>Promicromonosporaceae</taxon>
        <taxon>Myceligenerans</taxon>
    </lineage>
</organism>
<reference evidence="3 4" key="1">
    <citation type="submission" date="2020-10" db="EMBL/GenBank/DDBJ databases">
        <title>Myceligenerans pegani sp. nov., an endophytic actinomycete isolated from Peganum harmala L. in Xinjiang, China.</title>
        <authorList>
            <person name="Xin L."/>
        </authorList>
    </citation>
    <scope>NUCLEOTIDE SEQUENCE [LARGE SCALE GENOMIC DNA]</scope>
    <source>
        <strain evidence="3 4">TRM65318</strain>
    </source>
</reference>
<keyword evidence="2" id="KW-1133">Transmembrane helix</keyword>
<feature type="region of interest" description="Disordered" evidence="1">
    <location>
        <begin position="72"/>
        <end position="107"/>
    </location>
</feature>
<feature type="region of interest" description="Disordered" evidence="1">
    <location>
        <begin position="668"/>
        <end position="727"/>
    </location>
</feature>
<evidence type="ECO:0000313" key="4">
    <source>
        <dbReference type="Proteomes" id="UP000625527"/>
    </source>
</evidence>